<reference evidence="3 4" key="1">
    <citation type="journal article" date="2019" name="Nat. Med.">
        <title>A library of human gut bacterial isolates paired with longitudinal multiomics data enables mechanistic microbiome research.</title>
        <authorList>
            <person name="Poyet M."/>
            <person name="Groussin M."/>
            <person name="Gibbons S.M."/>
            <person name="Avila-Pacheco J."/>
            <person name="Jiang X."/>
            <person name="Kearney S.M."/>
            <person name="Perrotta A.R."/>
            <person name="Berdy B."/>
            <person name="Zhao S."/>
            <person name="Lieberman T.D."/>
            <person name="Swanson P.K."/>
            <person name="Smith M."/>
            <person name="Roesemann S."/>
            <person name="Alexander J.E."/>
            <person name="Rich S.A."/>
            <person name="Livny J."/>
            <person name="Vlamakis H."/>
            <person name="Clish C."/>
            <person name="Bullock K."/>
            <person name="Deik A."/>
            <person name="Scott J."/>
            <person name="Pierce K.A."/>
            <person name="Xavier R.J."/>
            <person name="Alm E.J."/>
        </authorList>
    </citation>
    <scope>NUCLEOTIDE SEQUENCE [LARGE SCALE GENOMIC DNA]</scope>
    <source>
        <strain evidence="3 4">BIOML-A198</strain>
    </source>
</reference>
<evidence type="ECO:0000313" key="4">
    <source>
        <dbReference type="Proteomes" id="UP000487649"/>
    </source>
</evidence>
<evidence type="ECO:0000256" key="1">
    <source>
        <dbReference type="SAM" id="Phobius"/>
    </source>
</evidence>
<organism evidence="3 4">
    <name type="scientific">Turicibacter sanguinis</name>
    <dbReference type="NCBI Taxonomy" id="154288"/>
    <lineage>
        <taxon>Bacteria</taxon>
        <taxon>Bacillati</taxon>
        <taxon>Bacillota</taxon>
        <taxon>Erysipelotrichia</taxon>
        <taxon>Erysipelotrichales</taxon>
        <taxon>Turicibacteraceae</taxon>
        <taxon>Turicibacter</taxon>
    </lineage>
</organism>
<keyword evidence="1" id="KW-1133">Transmembrane helix</keyword>
<dbReference type="RefSeq" id="WP_081448229.1">
    <property type="nucleotide sequence ID" value="NZ_CP053187.1"/>
</dbReference>
<keyword evidence="1" id="KW-0472">Membrane</keyword>
<dbReference type="OrthoDB" id="9804790at2"/>
<sequence>MARSGIKREDLFITSKLNNFDHGYEENLAAFDKTMKELELDYLDLYLIHWLIPLYIVIIDKKQMLGLGKHLKSSTLLGKFVPLVLVIFFLTLLRSY</sequence>
<feature type="transmembrane region" description="Helical" evidence="1">
    <location>
        <begin position="71"/>
        <end position="93"/>
    </location>
</feature>
<dbReference type="GO" id="GO:0016491">
    <property type="term" value="F:oxidoreductase activity"/>
    <property type="evidence" value="ECO:0007669"/>
    <property type="project" value="InterPro"/>
</dbReference>
<dbReference type="InterPro" id="IPR023210">
    <property type="entry name" value="NADP_OxRdtase_dom"/>
</dbReference>
<dbReference type="Pfam" id="PF00248">
    <property type="entry name" value="Aldo_ket_red"/>
    <property type="match status" value="1"/>
</dbReference>
<dbReference type="Proteomes" id="UP000487649">
    <property type="component" value="Unassembled WGS sequence"/>
</dbReference>
<dbReference type="GeneID" id="77100702"/>
<accession>A0A9X5AN17</accession>
<dbReference type="InterPro" id="IPR020471">
    <property type="entry name" value="AKR"/>
</dbReference>
<dbReference type="AlphaFoldDB" id="A0A9X5AN17"/>
<dbReference type="InterPro" id="IPR036812">
    <property type="entry name" value="NAD(P)_OxRdtase_dom_sf"/>
</dbReference>
<feature type="domain" description="NADP-dependent oxidoreductase" evidence="2">
    <location>
        <begin position="7"/>
        <end position="53"/>
    </location>
</feature>
<proteinExistence type="predicted"/>
<evidence type="ECO:0000259" key="2">
    <source>
        <dbReference type="Pfam" id="PF00248"/>
    </source>
</evidence>
<name>A0A9X5AN17_9FIRM</name>
<evidence type="ECO:0000313" key="3">
    <source>
        <dbReference type="EMBL" id="MTK20637.1"/>
    </source>
</evidence>
<dbReference type="Gene3D" id="3.20.20.100">
    <property type="entry name" value="NADP-dependent oxidoreductase domain"/>
    <property type="match status" value="1"/>
</dbReference>
<feature type="transmembrane region" description="Helical" evidence="1">
    <location>
        <begin position="42"/>
        <end position="59"/>
    </location>
</feature>
<gene>
    <name evidence="3" type="ORF">GMA92_04190</name>
</gene>
<keyword evidence="1" id="KW-0812">Transmembrane</keyword>
<dbReference type="PANTHER" id="PTHR11732">
    <property type="entry name" value="ALDO/KETO REDUCTASE"/>
    <property type="match status" value="1"/>
</dbReference>
<comment type="caution">
    <text evidence="3">The sequence shown here is derived from an EMBL/GenBank/DDBJ whole genome shotgun (WGS) entry which is preliminary data.</text>
</comment>
<dbReference type="SUPFAM" id="SSF51430">
    <property type="entry name" value="NAD(P)-linked oxidoreductase"/>
    <property type="match status" value="1"/>
</dbReference>
<dbReference type="EMBL" id="WMQE01000007">
    <property type="protein sequence ID" value="MTK20637.1"/>
    <property type="molecule type" value="Genomic_DNA"/>
</dbReference>
<protein>
    <recommendedName>
        <fullName evidence="2">NADP-dependent oxidoreductase domain-containing protein</fullName>
    </recommendedName>
</protein>